<feature type="compositionally biased region" description="Basic and acidic residues" evidence="5">
    <location>
        <begin position="9"/>
        <end position="33"/>
    </location>
</feature>
<reference evidence="8" key="6">
    <citation type="journal article" date="2008" name="Nucleic Acids Res.">
        <title>The rice annotation project database (RAP-DB): 2008 update.</title>
        <authorList>
            <consortium name="The rice annotation project (RAP)"/>
        </authorList>
    </citation>
    <scope>GENOME REANNOTATION</scope>
    <source>
        <strain evidence="8">cv. Nipponbare</strain>
    </source>
</reference>
<evidence type="ECO:0000256" key="1">
    <source>
        <dbReference type="ARBA" id="ARBA00004141"/>
    </source>
</evidence>
<comment type="subcellular location">
    <subcellularLocation>
        <location evidence="1">Membrane</location>
        <topology evidence="1">Multi-pass membrane protein</topology>
    </subcellularLocation>
</comment>
<feature type="region of interest" description="Disordered" evidence="5">
    <location>
        <begin position="1"/>
        <end position="33"/>
    </location>
</feature>
<dbReference type="SUPFAM" id="SSF90123">
    <property type="entry name" value="ABC transporter transmembrane region"/>
    <property type="match status" value="1"/>
</dbReference>
<dbReference type="Proteomes" id="UP000000763">
    <property type="component" value="Chromosome 1"/>
</dbReference>
<reference evidence="7" key="5">
    <citation type="journal article" date="2008" name="Nucleic Acids Res.">
        <title>The Rice Annotation Project Database (RAP-DB): 2008 update.</title>
        <authorList>
            <consortium name="The Rice Annotation Project (RAP)"/>
            <person name="Tanaka T."/>
            <person name="Antonio B.A."/>
            <person name="Kikuchi S."/>
            <person name="Matsumoto T."/>
            <person name="Nagamura Y."/>
            <person name="Numa H."/>
            <person name="Sakai H."/>
            <person name="Wu J."/>
            <person name="Itoh T."/>
            <person name="Sasaki T."/>
            <person name="Aono R."/>
            <person name="Fujii Y."/>
            <person name="Habara T."/>
            <person name="Harada E."/>
            <person name="Kanno M."/>
            <person name="Kawahara Y."/>
            <person name="Kawashima H."/>
            <person name="Kubooka H."/>
            <person name="Matsuya A."/>
            <person name="Nakaoka H."/>
            <person name="Saichi N."/>
            <person name="Sanbonmatsu R."/>
            <person name="Sato Y."/>
            <person name="Shinso Y."/>
            <person name="Suzuki M."/>
            <person name="Takeda J."/>
            <person name="Tanino M."/>
            <person name="Todokoro F."/>
            <person name="Yamaguchi K."/>
            <person name="Yamamoto N."/>
            <person name="Yamasaki C."/>
            <person name="Imanishi T."/>
            <person name="Okido T."/>
            <person name="Tada M."/>
            <person name="Ikeo K."/>
            <person name="Tateno Y."/>
            <person name="Gojobori T."/>
            <person name="Lin Y.C."/>
            <person name="Wei F.J."/>
            <person name="Hsing Y.I."/>
            <person name="Zhao Q."/>
            <person name="Han B."/>
            <person name="Kramer M.R."/>
            <person name="McCombie R.W."/>
            <person name="Lonsdale D."/>
            <person name="O'Donovan C.C."/>
            <person name="Whitfield E.J."/>
            <person name="Apweiler R."/>
            <person name="Koyanagi K.O."/>
            <person name="Khurana J.P."/>
            <person name="Raghuvanshi S."/>
            <person name="Singh N.K."/>
            <person name="Tyagi A.K."/>
            <person name="Haberer G."/>
            <person name="Fujisawa M."/>
            <person name="Hosokawa S."/>
            <person name="Ito Y."/>
            <person name="Ikawa H."/>
            <person name="Shibata M."/>
            <person name="Yamamoto M."/>
            <person name="Bruskiewich R.M."/>
            <person name="Hoen D.R."/>
            <person name="Bureau TE."/>
            <person name="Namiki N."/>
            <person name="Ohyanagi H."/>
            <person name="Sakai Y."/>
            <person name="Nobushima S."/>
            <person name="Sakata K."/>
            <person name="Barrero R.A."/>
            <person name="Sato Y."/>
            <person name="Souvorov A."/>
            <person name="Smith-White B."/>
            <person name="Tatusova T."/>
            <person name="An S."/>
            <person name="An G."/>
            <person name="OOta S."/>
            <person name="Fuks G."/>
            <person name="Messing J."/>
            <person name="Christie K.R."/>
            <person name="Lieberherr D."/>
            <person name="Kim H."/>
            <person name="Zuccolo A."/>
            <person name="Wing R.A."/>
            <person name="Nobuta K."/>
            <person name="Green P.J."/>
            <person name="Lu C."/>
            <person name="Meyers BC."/>
            <person name="Chaparro C."/>
            <person name="Piegu B."/>
            <person name="Panaud O."/>
            <person name="Echeverria M."/>
        </authorList>
    </citation>
    <scope>NUCLEOTIDE SEQUENCE</scope>
</reference>
<accession>A0A0P0V719</accession>
<dbReference type="GO" id="GO:0016020">
    <property type="term" value="C:membrane"/>
    <property type="evidence" value="ECO:0007669"/>
    <property type="project" value="UniProtKB-SubCell"/>
</dbReference>
<sequence length="112" mass="11677">MDAAANGGRDGKEKKAKNGRDGEDKKKEEDGDAGKKVSFTGLFRYADGTDLLLMAVGTVAALANGVSQPLMTVIFGQVINAFGEATNGDVLHRVNQVSLPASPPQLAPPVRP</sequence>
<name>A0A0P0V719_ORYSJ</name>
<dbReference type="Gramene" id="Os01t0696600-01">
    <property type="protein sequence ID" value="Os01t0696600-01"/>
    <property type="gene ID" value="Os01g0696600"/>
</dbReference>
<keyword evidence="2" id="KW-0812">Transmembrane</keyword>
<dbReference type="OMA" id="WNSHSIL"/>
<reference evidence="6" key="1">
    <citation type="journal article" date="2002" name="Nature">
        <title>The genome sequence and structure of rice chromosome 1.</title>
        <authorList>
            <person name="Sasaki T."/>
            <person name="Matsumoto T."/>
            <person name="Yamamoto K."/>
            <person name="Sakata K."/>
            <person name="Baba T."/>
            <person name="Katayose Y."/>
            <person name="Wu J."/>
            <person name="Niimura Y."/>
            <person name="Cheng Z."/>
            <person name="Nagamura Y."/>
            <person name="Antonio B.A."/>
            <person name="Kanamori H."/>
            <person name="Hosokawa S."/>
            <person name="Masukawa M."/>
            <person name="Arikawa K."/>
            <person name="Chiden Y."/>
            <person name="Hayashi M."/>
            <person name="Okamoto M."/>
            <person name="Ando T."/>
            <person name="Aoki H."/>
            <person name="Arita K."/>
            <person name="Hamada M."/>
            <person name="Harada C."/>
            <person name="Hijishita S."/>
            <person name="Honda M."/>
            <person name="Ichikawa Y."/>
            <person name="Idonuma A."/>
            <person name="Iijima M."/>
            <person name="Ikeda M."/>
            <person name="Ikeno M."/>
            <person name="Itoh S."/>
            <person name="Itoh T."/>
            <person name="Itoh Y."/>
            <person name="Itoh Y."/>
            <person name="Iwabuchi A."/>
            <person name="Kamiya K."/>
            <person name="Karasawa W."/>
            <person name="Katagiri S."/>
            <person name="Kikuta A."/>
            <person name="Kobayashi N."/>
            <person name="Kono I."/>
            <person name="Machita K."/>
            <person name="Maehara T."/>
            <person name="Mizuno H."/>
            <person name="Mizubayashi T."/>
            <person name="Mukai Y."/>
            <person name="Nagasaki H."/>
            <person name="Nakashima M."/>
            <person name="Nakama Y."/>
            <person name="Nakamichi Y."/>
            <person name="Nakamura M."/>
            <person name="Namiki N."/>
            <person name="Negishi M."/>
            <person name="Ohta I."/>
            <person name="Ono N."/>
            <person name="Saji S."/>
            <person name="Sakai K."/>
            <person name="Shibata M."/>
            <person name="Shimokawa T."/>
            <person name="Shomura A."/>
            <person name="Song J."/>
            <person name="Takazaki Y."/>
            <person name="Terasawa K."/>
            <person name="Tsuji K."/>
            <person name="Waki K."/>
            <person name="Yamagata H."/>
            <person name="Yamane H."/>
            <person name="Yoshiki S."/>
            <person name="Yoshihara R."/>
            <person name="Yukawa K."/>
            <person name="Zhong H."/>
            <person name="Iwama H."/>
            <person name="Endo T."/>
            <person name="Ito H."/>
            <person name="Hahn J.H."/>
            <person name="Kim H.I."/>
            <person name="Eun M.Y."/>
            <person name="Yano M."/>
            <person name="Jiang J."/>
            <person name="Gojobori T."/>
        </authorList>
    </citation>
    <scope>NUCLEOTIDE SEQUENCE</scope>
</reference>
<evidence type="ECO:0000256" key="3">
    <source>
        <dbReference type="ARBA" id="ARBA00022989"/>
    </source>
</evidence>
<dbReference type="PANTHER" id="PTHR24222:SF61">
    <property type="entry name" value="ABC TRANSPORTER B FAMILY MEMBER 9"/>
    <property type="match status" value="1"/>
</dbReference>
<organism evidence="6">
    <name type="scientific">Oryza sativa subsp. japonica</name>
    <name type="common">Rice</name>
    <dbReference type="NCBI Taxonomy" id="39947"/>
    <lineage>
        <taxon>Eukaryota</taxon>
        <taxon>Viridiplantae</taxon>
        <taxon>Streptophyta</taxon>
        <taxon>Embryophyta</taxon>
        <taxon>Tracheophyta</taxon>
        <taxon>Spermatophyta</taxon>
        <taxon>Magnoliopsida</taxon>
        <taxon>Liliopsida</taxon>
        <taxon>Poales</taxon>
        <taxon>Poaceae</taxon>
        <taxon>BOP clade</taxon>
        <taxon>Oryzoideae</taxon>
        <taxon>Oryzeae</taxon>
        <taxon>Oryzinae</taxon>
        <taxon>Oryza</taxon>
        <taxon>Oryza sativa</taxon>
    </lineage>
</organism>
<reference evidence="7" key="3">
    <citation type="journal article" date="2006" name="Nucleic Acids Res.">
        <title>The Rice Annotation Project Database (RAP-DB): hub for Oryza sativa ssp. japonica genome information.</title>
        <authorList>
            <person name="Ohyanagi H."/>
            <person name="Tanaka T."/>
            <person name="Sakai H."/>
            <person name="Shigemoto Y."/>
            <person name="Yamaguchi K."/>
            <person name="Habara T."/>
            <person name="Fujii Y."/>
            <person name="Antonio B.A."/>
            <person name="Nagamura Y."/>
            <person name="Imanishi T."/>
            <person name="Ikeo K."/>
            <person name="Itoh T."/>
            <person name="Gojobori T."/>
            <person name="Sasaki T."/>
        </authorList>
    </citation>
    <scope>NUCLEOTIDE SEQUENCE</scope>
</reference>
<dbReference type="Gene3D" id="1.20.1560.10">
    <property type="entry name" value="ABC transporter type 1, transmembrane domain"/>
    <property type="match status" value="1"/>
</dbReference>
<dbReference type="PANTHER" id="PTHR24222">
    <property type="entry name" value="ABC TRANSPORTER B FAMILY"/>
    <property type="match status" value="1"/>
</dbReference>
<evidence type="ECO:0000256" key="5">
    <source>
        <dbReference type="SAM" id="MobiDB-lite"/>
    </source>
</evidence>
<reference evidence="7" key="8">
    <citation type="submission" date="2012-08" db="EMBL/GenBank/DDBJ databases">
        <title>The Second Rice Annotation Project Meeting (RAP2).</title>
        <authorList>
            <consortium name="The Rice Annotation Project (RAP)"/>
        </authorList>
    </citation>
    <scope>NUCLEOTIDE SEQUENCE</scope>
</reference>
<dbReference type="InterPro" id="IPR036640">
    <property type="entry name" value="ABC1_TM_sf"/>
</dbReference>
<dbReference type="EMBL" id="AP003373">
    <property type="protein sequence ID" value="BAD82193.1"/>
    <property type="molecule type" value="Genomic_DNA"/>
</dbReference>
<reference evidence="7" key="7">
    <citation type="submission" date="2012-08" db="EMBL/GenBank/DDBJ databases">
        <title>Oryza sativa nipponbare(GA3) genomic DNA, chromosome 1.</title>
        <authorList>
            <consortium name="IRGSP(International Rice Genome Sequencing Project)"/>
        </authorList>
    </citation>
    <scope>NUCLEOTIDE SEQUENCE</scope>
</reference>
<reference evidence="7 8" key="2">
    <citation type="journal article" date="2005" name="Nature">
        <title>The map-based sequence of the rice genome.</title>
        <authorList>
            <consortium name="International rice genome sequencing project (IRGSP)"/>
            <person name="Matsumoto T."/>
            <person name="Wu J."/>
            <person name="Kanamori H."/>
            <person name="Katayose Y."/>
            <person name="Fujisawa M."/>
            <person name="Namiki N."/>
            <person name="Mizuno H."/>
            <person name="Yamamoto K."/>
            <person name="Antonio B.A."/>
            <person name="Baba T."/>
            <person name="Sakata K."/>
            <person name="Nagamura Y."/>
            <person name="Aoki H."/>
            <person name="Arikawa K."/>
            <person name="Arita K."/>
            <person name="Bito T."/>
            <person name="Chiden Y."/>
            <person name="Fujitsuka N."/>
            <person name="Fukunaka R."/>
            <person name="Hamada M."/>
            <person name="Harada C."/>
            <person name="Hayashi A."/>
            <person name="Hijishita S."/>
            <person name="Honda M."/>
            <person name="Hosokawa S."/>
            <person name="Ichikawa Y."/>
            <person name="Idonuma A."/>
            <person name="Iijima M."/>
            <person name="Ikeda M."/>
            <person name="Ikeno M."/>
            <person name="Ito K."/>
            <person name="Ito S."/>
            <person name="Ito T."/>
            <person name="Ito Y."/>
            <person name="Ito Y."/>
            <person name="Iwabuchi A."/>
            <person name="Kamiya K."/>
            <person name="Karasawa W."/>
            <person name="Kurita K."/>
            <person name="Katagiri S."/>
            <person name="Kikuta A."/>
            <person name="Kobayashi H."/>
            <person name="Kobayashi N."/>
            <person name="Machita K."/>
            <person name="Maehara T."/>
            <person name="Masukawa M."/>
            <person name="Mizubayashi T."/>
            <person name="Mukai Y."/>
            <person name="Nagasaki H."/>
            <person name="Nagata Y."/>
            <person name="Naito S."/>
            <person name="Nakashima M."/>
            <person name="Nakama Y."/>
            <person name="Nakamichi Y."/>
            <person name="Nakamura M."/>
            <person name="Meguro A."/>
            <person name="Negishi M."/>
            <person name="Ohta I."/>
            <person name="Ohta T."/>
            <person name="Okamoto M."/>
            <person name="Ono N."/>
            <person name="Saji S."/>
            <person name="Sakaguchi M."/>
            <person name="Sakai K."/>
            <person name="Shibata M."/>
            <person name="Shimokawa T."/>
            <person name="Song J."/>
            <person name="Takazaki Y."/>
            <person name="Terasawa K."/>
            <person name="Tsugane M."/>
            <person name="Tsuji K."/>
            <person name="Ueda S."/>
            <person name="Waki K."/>
            <person name="Yamagata H."/>
            <person name="Yamamoto M."/>
            <person name="Yamamoto S."/>
            <person name="Yamane H."/>
            <person name="Yoshiki S."/>
            <person name="Yoshihara R."/>
            <person name="Yukawa K."/>
            <person name="Zhong H."/>
            <person name="Yano M."/>
            <person name="Yuan Q."/>
            <person name="Ouyang S."/>
            <person name="Liu J."/>
            <person name="Jones K.M."/>
            <person name="Gansberger K."/>
            <person name="Moffat K."/>
            <person name="Hill J."/>
            <person name="Bera J."/>
            <person name="Fadrosh D."/>
            <person name="Jin S."/>
            <person name="Johri S."/>
            <person name="Kim M."/>
            <person name="Overton L."/>
            <person name="Reardon M."/>
            <person name="Tsitrin T."/>
            <person name="Vuong H."/>
            <person name="Weaver B."/>
            <person name="Ciecko A."/>
            <person name="Tallon L."/>
            <person name="Jackson J."/>
            <person name="Pai G."/>
            <person name="Aken S.V."/>
            <person name="Utterback T."/>
            <person name="Reidmuller S."/>
            <person name="Feldblyum T."/>
            <person name="Hsiao J."/>
            <person name="Zismann V."/>
            <person name="Iobst S."/>
            <person name="de Vazeille A.R."/>
            <person name="Buell C.R."/>
            <person name="Ying K."/>
            <person name="Li Y."/>
            <person name="Lu T."/>
            <person name="Huang Y."/>
            <person name="Zhao Q."/>
            <person name="Feng Q."/>
            <person name="Zhang L."/>
            <person name="Zhu J."/>
            <person name="Weng Q."/>
            <person name="Mu J."/>
            <person name="Lu Y."/>
            <person name="Fan D."/>
            <person name="Liu Y."/>
            <person name="Guan J."/>
            <person name="Zhang Y."/>
            <person name="Yu S."/>
            <person name="Liu X."/>
            <person name="Zhang Y."/>
            <person name="Hong G."/>
            <person name="Han B."/>
            <person name="Choisne N."/>
            <person name="Demange N."/>
            <person name="Orjeda G."/>
            <person name="Samain S."/>
            <person name="Cattolico L."/>
            <person name="Pelletier E."/>
            <person name="Couloux A."/>
            <person name="Segurens B."/>
            <person name="Wincker P."/>
            <person name="D'Hont A."/>
            <person name="Scarpelli C."/>
            <person name="Weissenbach J."/>
            <person name="Salanoubat M."/>
            <person name="Quetier F."/>
            <person name="Yu Y."/>
            <person name="Kim H.R."/>
            <person name="Rambo T."/>
            <person name="Currie J."/>
            <person name="Collura K."/>
            <person name="Luo M."/>
            <person name="Yang T."/>
            <person name="Ammiraju J.S.S."/>
            <person name="Engler F."/>
            <person name="Soderlund C."/>
            <person name="Wing R.A."/>
            <person name="Palmer L.E."/>
            <person name="de la Bastide M."/>
            <person name="Spiegel L."/>
            <person name="Nascimento L."/>
            <person name="Zutavern T."/>
            <person name="O'Shaughnessy A."/>
            <person name="Dike S."/>
            <person name="Dedhia N."/>
            <person name="Preston R."/>
            <person name="Balija V."/>
            <person name="McCombie W.R."/>
            <person name="Chow T."/>
            <person name="Chen H."/>
            <person name="Chung M."/>
            <person name="Chen C."/>
            <person name="Shaw J."/>
            <person name="Wu H."/>
            <person name="Hsiao K."/>
            <person name="Chao Y."/>
            <person name="Chu M."/>
            <person name="Cheng C."/>
            <person name="Hour A."/>
            <person name="Lee P."/>
            <person name="Lin S."/>
            <person name="Lin Y."/>
            <person name="Liou J."/>
            <person name="Liu S."/>
            <person name="Hsing Y."/>
            <person name="Raghuvanshi S."/>
            <person name="Mohanty A."/>
            <person name="Bharti A.K."/>
            <person name="Gaur A."/>
            <person name="Gupta V."/>
            <person name="Kumar D."/>
            <person name="Ravi V."/>
            <person name="Vij S."/>
            <person name="Kapur A."/>
            <person name="Khurana P."/>
            <person name="Khurana P."/>
            <person name="Khurana J.P."/>
            <person name="Tyagi A.K."/>
            <person name="Gaikwad K."/>
            <person name="Singh A."/>
            <person name="Dalal V."/>
            <person name="Srivastava S."/>
            <person name="Dixit A."/>
            <person name="Pal A.K."/>
            <person name="Ghazi I.A."/>
            <person name="Yadav M."/>
            <person name="Pandit A."/>
            <person name="Bhargava A."/>
            <person name="Sureshbabu K."/>
            <person name="Batra K."/>
            <person name="Sharma T.R."/>
            <person name="Mohapatra T."/>
            <person name="Singh N.K."/>
            <person name="Messing J."/>
            <person name="Nelson A.B."/>
            <person name="Fuks G."/>
            <person name="Kavchok S."/>
            <person name="Keizer G."/>
            <person name="Linton E."/>
            <person name="Llaca V."/>
            <person name="Song R."/>
            <person name="Tanyolac B."/>
            <person name="Young S."/>
            <person name="Ho-Il K."/>
            <person name="Hahn J.H."/>
            <person name="Sangsakoo G."/>
            <person name="Vanavichit A."/>
            <person name="de Mattos Luiz.A.T."/>
            <person name="Zimmer P.D."/>
            <person name="Malone G."/>
            <person name="Dellagostin O."/>
            <person name="de Oliveira A.C."/>
            <person name="Bevan M."/>
            <person name="Bancroft I."/>
            <person name="Minx P."/>
            <person name="Cordum H."/>
            <person name="Wilson R."/>
            <person name="Cheng Z."/>
            <person name="Jin W."/>
            <person name="Jiang J."/>
            <person name="Leong S.A."/>
            <person name="Iwama H."/>
            <person name="Gojobori T."/>
            <person name="Itoh T."/>
            <person name="Niimura Y."/>
            <person name="Fujii Y."/>
            <person name="Habara T."/>
            <person name="Sakai H."/>
            <person name="Sato Y."/>
            <person name="Wilson G."/>
            <person name="Kumar K."/>
            <person name="McCouch S."/>
            <person name="Juretic N."/>
            <person name="Hoen D."/>
            <person name="Wright S."/>
            <person name="Bruskiewich R."/>
            <person name="Bureau T."/>
            <person name="Miyao A."/>
            <person name="Hirochika H."/>
            <person name="Nishikawa T."/>
            <person name="Kadowaki K."/>
            <person name="Sugiura M."/>
            <person name="Burr B."/>
            <person name="Sasaki T."/>
        </authorList>
    </citation>
    <scope>NUCLEOTIDE SEQUENCE [LARGE SCALE GENOMIC DNA]</scope>
    <source>
        <strain evidence="8">cv. Nipponbare</strain>
    </source>
</reference>
<keyword evidence="4" id="KW-0472">Membrane</keyword>
<dbReference type="GO" id="GO:0005524">
    <property type="term" value="F:ATP binding"/>
    <property type="evidence" value="ECO:0007669"/>
    <property type="project" value="InterPro"/>
</dbReference>
<evidence type="ECO:0000256" key="2">
    <source>
        <dbReference type="ARBA" id="ARBA00022692"/>
    </source>
</evidence>
<evidence type="ECO:0000313" key="6">
    <source>
        <dbReference type="EMBL" id="BAD82193.1"/>
    </source>
</evidence>
<dbReference type="AlphaFoldDB" id="A0A0P0V719"/>
<protein>
    <submittedName>
        <fullName evidence="7">Os01g0696600 protein</fullName>
    </submittedName>
</protein>
<dbReference type="EMBL" id="AP008207">
    <property type="protein sequence ID" value="BAF05881.1"/>
    <property type="molecule type" value="Genomic_DNA"/>
</dbReference>
<proteinExistence type="predicted"/>
<reference evidence="7" key="4">
    <citation type="journal article" date="2007" name="Genome Res.">
        <title>Curated Genome Annotation of Oryza sativa ssp. japonica and Comparative Genome Analysis with Arabidopsis thaliana.</title>
        <authorList>
            <consortium name="The Rice Annotation Project (RAP)"/>
            <person name="Itoh T."/>
            <person name="Tanaka T."/>
            <person name="Barrero R.A."/>
            <person name="Yamasaki C."/>
            <person name="Fujii Y."/>
            <person name="Hilton P.B."/>
            <person name="Antonio B.A."/>
            <person name="Aono H."/>
            <person name="Apweiler R."/>
            <person name="Bruskiewich R."/>
            <person name="Bureau T."/>
            <person name="Burr F."/>
            <person name="Costa de Oliveira A."/>
            <person name="Fuks G."/>
            <person name="Habara T."/>
            <person name="Haberer G."/>
            <person name="Han B."/>
            <person name="Harada E."/>
            <person name="Hiraki A.T."/>
            <person name="Hirochika H."/>
            <person name="Hoen D."/>
            <person name="Hokari H."/>
            <person name="Hosokawa S."/>
            <person name="Hsing Y."/>
            <person name="Ikawa H."/>
            <person name="Ikeo K."/>
            <person name="Imanishi T."/>
            <person name="Ito Y."/>
            <person name="Jaiswal P."/>
            <person name="Kanno M."/>
            <person name="Kawahara Y."/>
            <person name="Kawamura T."/>
            <person name="Kawashima H."/>
            <person name="Khurana J.P."/>
            <person name="Kikuchi S."/>
            <person name="Komatsu S."/>
            <person name="Koyanagi K.O."/>
            <person name="Kubooka H."/>
            <person name="Lieberherr D."/>
            <person name="Lin Y.C."/>
            <person name="Lonsdale D."/>
            <person name="Matsumoto T."/>
            <person name="Matsuya A."/>
            <person name="McCombie W.R."/>
            <person name="Messing J."/>
            <person name="Miyao A."/>
            <person name="Mulder N."/>
            <person name="Nagamura Y."/>
            <person name="Nam J."/>
            <person name="Namiki N."/>
            <person name="Numa H."/>
            <person name="Nurimoto S."/>
            <person name="O'donovan C."/>
            <person name="Ohyanagi H."/>
            <person name="Okido T."/>
            <person name="Oota S."/>
            <person name="Osato N."/>
            <person name="Palmer L.E."/>
            <person name="Quetier F."/>
            <person name="Raghuvanshi S."/>
            <person name="Saichi N."/>
            <person name="Sakai H."/>
            <person name="Sakai Y."/>
            <person name="Sakata K."/>
            <person name="Sakurai T."/>
            <person name="Sato F."/>
            <person name="Sato Y."/>
            <person name="Schoof H."/>
            <person name="Seki M."/>
            <person name="Shibata M."/>
            <person name="Shimizu Y."/>
            <person name="Shinozaki K."/>
            <person name="Shinso Y."/>
            <person name="Singh N.K."/>
            <person name="Smith-White B."/>
            <person name="Takeda J."/>
            <person name="Tanino M."/>
            <person name="Tatusova T."/>
            <person name="Thongjuea S."/>
            <person name="Todokoro F."/>
            <person name="Tsugane M."/>
            <person name="Tyagi A.K."/>
            <person name="Vanavichit A."/>
            <person name="Wang A."/>
            <person name="Wing R.A."/>
            <person name="Yamaguchi K."/>
            <person name="Yamamoto M."/>
            <person name="Yamamoto N."/>
            <person name="Yu Y."/>
            <person name="Zhang H."/>
            <person name="Zhao Q."/>
            <person name="Higo K."/>
            <person name="Burr B."/>
            <person name="Gojobori T."/>
            <person name="Sasaki T."/>
        </authorList>
    </citation>
    <scope>NUCLEOTIDE SEQUENCE</scope>
</reference>
<evidence type="ECO:0000313" key="8">
    <source>
        <dbReference type="Proteomes" id="UP000000763"/>
    </source>
</evidence>
<evidence type="ECO:0000256" key="4">
    <source>
        <dbReference type="ARBA" id="ARBA00023136"/>
    </source>
</evidence>
<gene>
    <name evidence="7" type="ordered locus">Os01g0696600</name>
    <name evidence="6" type="ORF">OJ1116_H09.11</name>
</gene>
<dbReference type="SMR" id="A0A0P0V719"/>
<dbReference type="InterPro" id="IPR039421">
    <property type="entry name" value="Type_1_exporter"/>
</dbReference>
<dbReference type="Proteomes" id="UP000817658">
    <property type="component" value="Chromosome 1"/>
</dbReference>
<keyword evidence="3" id="KW-1133">Transmembrane helix</keyword>
<evidence type="ECO:0000313" key="7">
    <source>
        <dbReference type="EMBL" id="BAF05881.1"/>
    </source>
</evidence>
<dbReference type="KEGG" id="dosa:Os01g0696600"/>